<reference evidence="1" key="2">
    <citation type="submission" date="2021-01" db="EMBL/GenBank/DDBJ databases">
        <authorList>
            <person name="Schikora-Tamarit M.A."/>
        </authorList>
    </citation>
    <scope>NUCLEOTIDE SEQUENCE</scope>
    <source>
        <strain evidence="1">CBS2887</strain>
    </source>
</reference>
<gene>
    <name evidence="1" type="ORF">WICPIJ_007508</name>
</gene>
<proteinExistence type="predicted"/>
<dbReference type="EMBL" id="JAEUBG010004397">
    <property type="protein sequence ID" value="KAH3681527.1"/>
    <property type="molecule type" value="Genomic_DNA"/>
</dbReference>
<organism evidence="1 2">
    <name type="scientific">Wickerhamomyces pijperi</name>
    <name type="common">Yeast</name>
    <name type="synonym">Pichia pijperi</name>
    <dbReference type="NCBI Taxonomy" id="599730"/>
    <lineage>
        <taxon>Eukaryota</taxon>
        <taxon>Fungi</taxon>
        <taxon>Dikarya</taxon>
        <taxon>Ascomycota</taxon>
        <taxon>Saccharomycotina</taxon>
        <taxon>Saccharomycetes</taxon>
        <taxon>Phaffomycetales</taxon>
        <taxon>Wickerhamomycetaceae</taxon>
        <taxon>Wickerhamomyces</taxon>
    </lineage>
</organism>
<protein>
    <submittedName>
        <fullName evidence="1">Uncharacterized protein</fullName>
    </submittedName>
</protein>
<sequence>MDLFNSCSDSNNATASAAEGWYFDTLCKRLFRCVSNLLRFDEIGSCDTRFSCKSTVEAIVDKCELFVIGIGSCWFIVAAGSGVPVRDPIGLMFVLDIGLVIDGW</sequence>
<evidence type="ECO:0000313" key="1">
    <source>
        <dbReference type="EMBL" id="KAH3681527.1"/>
    </source>
</evidence>
<dbReference type="Proteomes" id="UP000774326">
    <property type="component" value="Unassembled WGS sequence"/>
</dbReference>
<name>A0A9P8PZM9_WICPI</name>
<keyword evidence="2" id="KW-1185">Reference proteome</keyword>
<comment type="caution">
    <text evidence="1">The sequence shown here is derived from an EMBL/GenBank/DDBJ whole genome shotgun (WGS) entry which is preliminary data.</text>
</comment>
<accession>A0A9P8PZM9</accession>
<reference evidence="1" key="1">
    <citation type="journal article" date="2021" name="Open Biol.">
        <title>Shared evolutionary footprints suggest mitochondrial oxidative damage underlies multiple complex I losses in fungi.</title>
        <authorList>
            <person name="Schikora-Tamarit M.A."/>
            <person name="Marcet-Houben M."/>
            <person name="Nosek J."/>
            <person name="Gabaldon T."/>
        </authorList>
    </citation>
    <scope>NUCLEOTIDE SEQUENCE</scope>
    <source>
        <strain evidence="1">CBS2887</strain>
    </source>
</reference>
<dbReference type="AlphaFoldDB" id="A0A9P8PZM9"/>
<evidence type="ECO:0000313" key="2">
    <source>
        <dbReference type="Proteomes" id="UP000774326"/>
    </source>
</evidence>